<dbReference type="KEGG" id="teq:TEQUI_0737"/>
<evidence type="ECO:0000313" key="2">
    <source>
        <dbReference type="Proteomes" id="UP000007472"/>
    </source>
</evidence>
<dbReference type="Proteomes" id="UP000007472">
    <property type="component" value="Chromosome"/>
</dbReference>
<protein>
    <recommendedName>
        <fullName evidence="3">ATPase AAA-type core domain-containing protein</fullName>
    </recommendedName>
</protein>
<proteinExistence type="predicted"/>
<sequence length="391" mass="45581">MIFTGIKIKNFFSFKDIYIDLSIKRKSKHSTIPDEFLEEFNNFRFKKVCIISGSNSSGKSSLGKLLYALQALVCLSRIPSIEKFIYDKSSEAEIEIEYVFPNDEDKKLNRLKLVWHPSKLENAPHINATYYFTRLRLEDTVYSARKRVNLISDSKKSKYYYEFKENIFSFEFFSLISQGLTNPCFGWFYQIESNIQKDLAQLPQLKNNLILEAVLKTFDPSIENISENKDDEHNLQSFTINFKNKDKLVLDTYGDITNKDRLSNGTFNGLAIARLFDVMVQFRDNDISSIFYVDEAMAYVHTEIEQKIISLVIQNLPRHSQLFYTTHNYDVLDLNLPVHSYLFMNKPQEHTSVVQAEDKIKKNDRSLIGYLRNNVFGTIPDTSKLEDLLDV</sequence>
<gene>
    <name evidence="1" type="ordered locus">TEQUI_0737</name>
</gene>
<name>A0A654KH15_TAYEM</name>
<dbReference type="AlphaFoldDB" id="A0A654KH15"/>
<dbReference type="InterPro" id="IPR027417">
    <property type="entry name" value="P-loop_NTPase"/>
</dbReference>
<reference evidence="1 2" key="1">
    <citation type="journal article" date="2011" name="J. Bacteriol.">
        <title>Genome sequence of Taylorella equigenitalis MCE9, the causative agent of contagious equine metritis.</title>
        <authorList>
            <person name="Hebert L."/>
            <person name="Moumen B."/>
            <person name="Duquesne F."/>
            <person name="Breuil M.F."/>
            <person name="Laugier C."/>
            <person name="Batto J.M."/>
            <person name="Renault P."/>
            <person name="Petry S."/>
        </authorList>
    </citation>
    <scope>NUCLEOTIDE SEQUENCE [LARGE SCALE GENOMIC DNA]</scope>
    <source>
        <strain evidence="1 2">MCE9</strain>
    </source>
</reference>
<organism evidence="1 2">
    <name type="scientific">Taylorella equigenitalis (strain MCE9)</name>
    <dbReference type="NCBI Taxonomy" id="937774"/>
    <lineage>
        <taxon>Bacteria</taxon>
        <taxon>Pseudomonadati</taxon>
        <taxon>Pseudomonadota</taxon>
        <taxon>Betaproteobacteria</taxon>
        <taxon>Burkholderiales</taxon>
        <taxon>Alcaligenaceae</taxon>
        <taxon>Taylorella</taxon>
    </lineage>
</organism>
<dbReference type="PANTHER" id="PTHR40396">
    <property type="entry name" value="ATPASE-LIKE PROTEIN"/>
    <property type="match status" value="1"/>
</dbReference>
<dbReference type="Gene3D" id="3.40.50.300">
    <property type="entry name" value="P-loop containing nucleotide triphosphate hydrolases"/>
    <property type="match status" value="1"/>
</dbReference>
<dbReference type="SUPFAM" id="SSF52540">
    <property type="entry name" value="P-loop containing nucleoside triphosphate hydrolases"/>
    <property type="match status" value="1"/>
</dbReference>
<evidence type="ECO:0008006" key="3">
    <source>
        <dbReference type="Google" id="ProtNLM"/>
    </source>
</evidence>
<dbReference type="PANTHER" id="PTHR40396:SF1">
    <property type="entry name" value="ATPASE AAA-TYPE CORE DOMAIN-CONTAINING PROTEIN"/>
    <property type="match status" value="1"/>
</dbReference>
<dbReference type="EMBL" id="CP002456">
    <property type="protein sequence ID" value="ADU91675.1"/>
    <property type="molecule type" value="Genomic_DNA"/>
</dbReference>
<evidence type="ECO:0000313" key="1">
    <source>
        <dbReference type="EMBL" id="ADU91675.1"/>
    </source>
</evidence>
<accession>A0A654KH15</accession>